<protein>
    <submittedName>
        <fullName evidence="1">Uncharacterized protein</fullName>
    </submittedName>
</protein>
<dbReference type="Proteomes" id="UP000260005">
    <property type="component" value="Segment"/>
</dbReference>
<dbReference type="EMBL" id="MF001358">
    <property type="protein sequence ID" value="ASZ76802.1"/>
    <property type="molecule type" value="Genomic_DNA"/>
</dbReference>
<reference evidence="1 2" key="1">
    <citation type="submission" date="2017-04" db="EMBL/GenBank/DDBJ databases">
        <title>Complete Genome Sequence of Lytic Bacteriophage EF1 Infecting Enterococcus faecalis Isolates.</title>
        <authorList>
            <person name="Kim D."/>
            <person name="Kim Y.J."/>
            <person name="Han B.K."/>
            <person name="Kim H."/>
        </authorList>
    </citation>
    <scope>NUCLEOTIDE SEQUENCE [LARGE SCALE GENOMIC DNA]</scope>
</reference>
<sequence>MSKISFSKLKLKVDDSVNTVEIEGADGTIYEIEVKQYLPIENKIKLVSYVIAKSANGGVIREDMLDAYLGVELVKEYTNFSFTEKMLQNDADLFDVLESNDIVGKVQDAMNPAELEDIIRYINSYSDQMQKSIQSSVSGYTAQEKAIEGMVAKFMSEIVSNESETVSDN</sequence>
<organism evidence="1 2">
    <name type="scientific">Enterococcus phage EF1</name>
    <dbReference type="NCBI Taxonomy" id="2025813"/>
    <lineage>
        <taxon>Viruses</taxon>
        <taxon>Duplodnaviria</taxon>
        <taxon>Heunggongvirae</taxon>
        <taxon>Uroviricota</taxon>
        <taxon>Caudoviricetes</taxon>
    </lineage>
</organism>
<evidence type="ECO:0000313" key="1">
    <source>
        <dbReference type="EMBL" id="ASZ76802.1"/>
    </source>
</evidence>
<accession>A0A249XXY3</accession>
<keyword evidence="2" id="KW-1185">Reference proteome</keyword>
<proteinExistence type="predicted"/>
<evidence type="ECO:0000313" key="2">
    <source>
        <dbReference type="Proteomes" id="UP000260005"/>
    </source>
</evidence>
<name>A0A249XXY3_9CAUD</name>